<feature type="compositionally biased region" description="Basic and acidic residues" evidence="1">
    <location>
        <begin position="67"/>
        <end position="82"/>
    </location>
</feature>
<dbReference type="AlphaFoldDB" id="A0A6G0NTV4"/>
<evidence type="ECO:0008006" key="4">
    <source>
        <dbReference type="Google" id="ProtNLM"/>
    </source>
</evidence>
<evidence type="ECO:0000313" key="3">
    <source>
        <dbReference type="Proteomes" id="UP000476176"/>
    </source>
</evidence>
<feature type="compositionally biased region" description="Polar residues" evidence="1">
    <location>
        <begin position="194"/>
        <end position="209"/>
    </location>
</feature>
<feature type="region of interest" description="Disordered" evidence="1">
    <location>
        <begin position="384"/>
        <end position="414"/>
    </location>
</feature>
<feature type="compositionally biased region" description="Basic and acidic residues" evidence="1">
    <location>
        <begin position="215"/>
        <end position="228"/>
    </location>
</feature>
<reference evidence="2 3" key="1">
    <citation type="submission" date="2018-09" db="EMBL/GenBank/DDBJ databases">
        <title>Genomic investigation of the strawberry pathogen Phytophthora fragariae indicates pathogenicity is determined by transcriptional variation in three key races.</title>
        <authorList>
            <person name="Adams T.M."/>
            <person name="Armitage A.D."/>
            <person name="Sobczyk M.K."/>
            <person name="Bates H.J."/>
            <person name="Dunwell J.M."/>
            <person name="Nellist C.F."/>
            <person name="Harrison R.J."/>
        </authorList>
    </citation>
    <scope>NUCLEOTIDE SEQUENCE [LARGE SCALE GENOMIC DNA]</scope>
    <source>
        <strain evidence="2 3">BC-23</strain>
    </source>
</reference>
<feature type="compositionally biased region" description="Low complexity" evidence="1">
    <location>
        <begin position="274"/>
        <end position="290"/>
    </location>
</feature>
<feature type="region of interest" description="Disordered" evidence="1">
    <location>
        <begin position="1"/>
        <end position="107"/>
    </location>
</feature>
<feature type="compositionally biased region" description="Basic and acidic residues" evidence="1">
    <location>
        <begin position="302"/>
        <end position="312"/>
    </location>
</feature>
<gene>
    <name evidence="2" type="ORF">PF004_g12910</name>
</gene>
<feature type="compositionally biased region" description="Basic residues" evidence="1">
    <location>
        <begin position="292"/>
        <end position="301"/>
    </location>
</feature>
<comment type="caution">
    <text evidence="2">The sequence shown here is derived from an EMBL/GenBank/DDBJ whole genome shotgun (WGS) entry which is preliminary data.</text>
</comment>
<feature type="compositionally biased region" description="Acidic residues" evidence="1">
    <location>
        <begin position="322"/>
        <end position="335"/>
    </location>
</feature>
<evidence type="ECO:0000313" key="2">
    <source>
        <dbReference type="EMBL" id="KAE9221989.1"/>
    </source>
</evidence>
<protein>
    <recommendedName>
        <fullName evidence="4">OTU domain-containing protein</fullName>
    </recommendedName>
</protein>
<proteinExistence type="predicted"/>
<evidence type="ECO:0000256" key="1">
    <source>
        <dbReference type="SAM" id="MobiDB-lite"/>
    </source>
</evidence>
<accession>A0A6G0NTV4</accession>
<dbReference type="EMBL" id="QXGC01000760">
    <property type="protein sequence ID" value="KAE9221989.1"/>
    <property type="molecule type" value="Genomic_DNA"/>
</dbReference>
<name>A0A6G0NTV4_9STRA</name>
<organism evidence="2 3">
    <name type="scientific">Phytophthora fragariae</name>
    <dbReference type="NCBI Taxonomy" id="53985"/>
    <lineage>
        <taxon>Eukaryota</taxon>
        <taxon>Sar</taxon>
        <taxon>Stramenopiles</taxon>
        <taxon>Oomycota</taxon>
        <taxon>Peronosporomycetes</taxon>
        <taxon>Peronosporales</taxon>
        <taxon>Peronosporaceae</taxon>
        <taxon>Phytophthora</taxon>
    </lineage>
</organism>
<sequence>MGQRLEDGMEPGPPDPGIHTEHQQALAAEGHEQHAHTEGATALAARGSTEGDAPRQRRPATKGATDAARKTDESAVPDKELEQDVAPEKSQVLGNWSDKVRTSASNPTPITAEMARNAHMLDGVWNPLHIKQLIGTLMTDWNGEDKQRWTVEEKHQPESQPPRKLLEVTFRPLTAENETSTITDSTHPVACVGQTQGDEGGSDTRNSCQDAEGYVTKEPKKSKTDKAKARIAHLGEATSSTEISRENAQAKAPTKPKQSQNGKPKAERNEQNITKQTVGATSTGTTATGKRQNGKAQRKPAKRFETFQRHEALGQFGAPADSESDDSADGDMDVDEEPFQSEDAAFVVDDDDAPYAFPDAKAVEAKVEAAEDMGVVTEIANTPHQTATATRPSKSVKSVSISRHARRHKQAKAGVGLQEGAVKGMQTIMTNYMHQTVAVVSQAKNEDEALGDEVKDGDTIIPATPESQEGVMVGDTRLGTDEGDQDLPIQLGHWLHSFQGREVKVAANGQCAFLAIHATNDNHGRPEMKNTSTVVKDTTEFKWFVYSLMMANLRKDVELNLIDPIRECEQLHPERPKYTSVQGATAHFMPIMMQPGSDRRGGRCRCPTG</sequence>
<dbReference type="Proteomes" id="UP000476176">
    <property type="component" value="Unassembled WGS sequence"/>
</dbReference>
<feature type="compositionally biased region" description="Polar residues" evidence="1">
    <location>
        <begin position="384"/>
        <end position="401"/>
    </location>
</feature>
<feature type="region of interest" description="Disordered" evidence="1">
    <location>
        <begin position="194"/>
        <end position="335"/>
    </location>
</feature>